<dbReference type="InterPro" id="IPR011043">
    <property type="entry name" value="Gal_Oxase/kelch_b-propeller"/>
</dbReference>
<dbReference type="EMBL" id="KE343391">
    <property type="protein sequence ID" value="EXB28589.1"/>
    <property type="molecule type" value="Genomic_DNA"/>
</dbReference>
<dbReference type="SUPFAM" id="SSF50965">
    <property type="entry name" value="Galactose oxidase, central domain"/>
    <property type="match status" value="1"/>
</dbReference>
<evidence type="ECO:0000259" key="2">
    <source>
        <dbReference type="Pfam" id="PF24750"/>
    </source>
</evidence>
<dbReference type="Proteomes" id="UP000030645">
    <property type="component" value="Unassembled WGS sequence"/>
</dbReference>
<gene>
    <name evidence="3" type="ORF">L484_009748</name>
</gene>
<dbReference type="InterPro" id="IPR036047">
    <property type="entry name" value="F-box-like_dom_sf"/>
</dbReference>
<sequence length="441" mass="51854">MARIRRRETEIKRTRKKKNKSKLKVKVEDDFSANEYPDFEQVSKFLKNAHEDILFEVFLRLPNCRSAILFGSICRRWHSVISHPKFIPNFIRHHHDEQDRYSVPYTILFRRADDLFFDMQCVQPFCKLFSEESKFLHGKGASSYLDFMPSSVVIRASFADLLLVASSGRPGRDYYICNPLTKQWFKLPEAPRGFQTGFALVVLIHSSAHIGEDCFAFRATIFCSKSGKWSQSLFSYPRAKKVRCSDYVDVVTCNGILYWREYTCAFDRIVAFDLFNDQCRVIDFPDDFWSVWQNSYGKVHLGAVCGELRLLQVFSTNEDCFVMKVWELNYSTSWDLVHEIYLKRPRKTNSMVGLTVHPDNSNVVFMIWDNHVFQYKIKEDMYEKIDKLQVFINAKVDWLLDHLDGKVEKIKLVVNRHERFSTFPLLHPAWLTPVHSHPPSF</sequence>
<dbReference type="AlphaFoldDB" id="W9QCX6"/>
<dbReference type="SUPFAM" id="SSF81383">
    <property type="entry name" value="F-box domain"/>
    <property type="match status" value="1"/>
</dbReference>
<evidence type="ECO:0000256" key="1">
    <source>
        <dbReference type="SAM" id="MobiDB-lite"/>
    </source>
</evidence>
<accession>W9QCX6</accession>
<evidence type="ECO:0000313" key="4">
    <source>
        <dbReference type="Proteomes" id="UP000030645"/>
    </source>
</evidence>
<keyword evidence="4" id="KW-1185">Reference proteome</keyword>
<feature type="domain" description="F-box protein At3g26010-like beta-propeller" evidence="2">
    <location>
        <begin position="155"/>
        <end position="433"/>
    </location>
</feature>
<dbReference type="PANTHER" id="PTHR31672">
    <property type="entry name" value="BNACNNG10540D PROTEIN"/>
    <property type="match status" value="1"/>
</dbReference>
<dbReference type="Pfam" id="PF24750">
    <property type="entry name" value="b-prop_At3g26010-like"/>
    <property type="match status" value="1"/>
</dbReference>
<name>W9QCX6_9ROSA</name>
<dbReference type="InterPro" id="IPR050796">
    <property type="entry name" value="SCF_F-box_component"/>
</dbReference>
<protein>
    <recommendedName>
        <fullName evidence="2">F-box protein At3g26010-like beta-propeller domain-containing protein</fullName>
    </recommendedName>
</protein>
<reference evidence="4" key="1">
    <citation type="submission" date="2013-01" db="EMBL/GenBank/DDBJ databases">
        <title>Draft Genome Sequence of a Mulberry Tree, Morus notabilis C.K. Schneid.</title>
        <authorList>
            <person name="He N."/>
            <person name="Zhao S."/>
        </authorList>
    </citation>
    <scope>NUCLEOTIDE SEQUENCE</scope>
</reference>
<feature type="region of interest" description="Disordered" evidence="1">
    <location>
        <begin position="1"/>
        <end position="21"/>
    </location>
</feature>
<proteinExistence type="predicted"/>
<dbReference type="PANTHER" id="PTHR31672:SF13">
    <property type="entry name" value="F-BOX PROTEIN CPR30-LIKE"/>
    <property type="match status" value="1"/>
</dbReference>
<evidence type="ECO:0000313" key="3">
    <source>
        <dbReference type="EMBL" id="EXB28589.1"/>
    </source>
</evidence>
<organism evidence="3 4">
    <name type="scientific">Morus notabilis</name>
    <dbReference type="NCBI Taxonomy" id="981085"/>
    <lineage>
        <taxon>Eukaryota</taxon>
        <taxon>Viridiplantae</taxon>
        <taxon>Streptophyta</taxon>
        <taxon>Embryophyta</taxon>
        <taxon>Tracheophyta</taxon>
        <taxon>Spermatophyta</taxon>
        <taxon>Magnoliopsida</taxon>
        <taxon>eudicotyledons</taxon>
        <taxon>Gunneridae</taxon>
        <taxon>Pentapetalae</taxon>
        <taxon>rosids</taxon>
        <taxon>fabids</taxon>
        <taxon>Rosales</taxon>
        <taxon>Moraceae</taxon>
        <taxon>Moreae</taxon>
        <taxon>Morus</taxon>
    </lineage>
</organism>
<dbReference type="InterPro" id="IPR056592">
    <property type="entry name" value="Beta-prop_At3g26010-like"/>
</dbReference>